<dbReference type="InterPro" id="IPR036291">
    <property type="entry name" value="NAD(P)-bd_dom_sf"/>
</dbReference>
<evidence type="ECO:0000313" key="3">
    <source>
        <dbReference type="Proteomes" id="UP000032668"/>
    </source>
</evidence>
<dbReference type="GO" id="GO:0005737">
    <property type="term" value="C:cytoplasm"/>
    <property type="evidence" value="ECO:0007669"/>
    <property type="project" value="TreeGrafter"/>
</dbReference>
<dbReference type="InterPro" id="IPR051783">
    <property type="entry name" value="NAD(P)-dependent_oxidoreduct"/>
</dbReference>
<dbReference type="PANTHER" id="PTHR48079:SF6">
    <property type="entry name" value="NAD(P)-BINDING DOMAIN-CONTAINING PROTEIN-RELATED"/>
    <property type="match status" value="1"/>
</dbReference>
<evidence type="ECO:0000313" key="2">
    <source>
        <dbReference type="EMBL" id="GAN80129.1"/>
    </source>
</evidence>
<comment type="caution">
    <text evidence="2">The sequence shown here is derived from an EMBL/GenBank/DDBJ whole genome shotgun (WGS) entry which is preliminary data.</text>
</comment>
<keyword evidence="3" id="KW-1185">Reference proteome</keyword>
<dbReference type="InterPro" id="IPR001509">
    <property type="entry name" value="Epimerase_deHydtase"/>
</dbReference>
<name>A0A0D6PH37_9PROT</name>
<evidence type="ECO:0000259" key="1">
    <source>
        <dbReference type="Pfam" id="PF01370"/>
    </source>
</evidence>
<organism evidence="2 3">
    <name type="scientific">Acidocella aminolytica 101 = DSM 11237</name>
    <dbReference type="NCBI Taxonomy" id="1120923"/>
    <lineage>
        <taxon>Bacteria</taxon>
        <taxon>Pseudomonadati</taxon>
        <taxon>Pseudomonadota</taxon>
        <taxon>Alphaproteobacteria</taxon>
        <taxon>Acetobacterales</taxon>
        <taxon>Acidocellaceae</taxon>
        <taxon>Acidocella</taxon>
    </lineage>
</organism>
<gene>
    <name evidence="2" type="ORF">Aam_039_011</name>
</gene>
<dbReference type="GO" id="GO:0004029">
    <property type="term" value="F:aldehyde dehydrogenase (NAD+) activity"/>
    <property type="evidence" value="ECO:0007669"/>
    <property type="project" value="TreeGrafter"/>
</dbReference>
<dbReference type="SUPFAM" id="SSF51735">
    <property type="entry name" value="NAD(P)-binding Rossmann-fold domains"/>
    <property type="match status" value="1"/>
</dbReference>
<protein>
    <submittedName>
        <fullName evidence="2">Epimerase/dehydratase</fullName>
    </submittedName>
</protein>
<dbReference type="Proteomes" id="UP000032668">
    <property type="component" value="Unassembled WGS sequence"/>
</dbReference>
<dbReference type="PANTHER" id="PTHR48079">
    <property type="entry name" value="PROTEIN YEEZ"/>
    <property type="match status" value="1"/>
</dbReference>
<dbReference type="AlphaFoldDB" id="A0A0D6PH37"/>
<reference evidence="2 3" key="1">
    <citation type="submission" date="2012-11" db="EMBL/GenBank/DDBJ databases">
        <title>Whole genome sequence of Acidocella aminolytica 101 = DSM 11237.</title>
        <authorList>
            <person name="Azuma Y."/>
            <person name="Higashiura N."/>
            <person name="Hirakawa H."/>
            <person name="Matsushita K."/>
        </authorList>
    </citation>
    <scope>NUCLEOTIDE SEQUENCE [LARGE SCALE GENOMIC DNA]</scope>
    <source>
        <strain evidence="3">101 / DSM 11237</strain>
    </source>
</reference>
<dbReference type="Pfam" id="PF01370">
    <property type="entry name" value="Epimerase"/>
    <property type="match status" value="1"/>
</dbReference>
<dbReference type="NCBIfam" id="TIGR03466">
    <property type="entry name" value="HpnA"/>
    <property type="match status" value="1"/>
</dbReference>
<dbReference type="STRING" id="1120923.SAMN02746095_01449"/>
<accession>A0A0D6PH37</accession>
<dbReference type="InterPro" id="IPR017829">
    <property type="entry name" value="Hopanoid-assoc_sugar_epimerase"/>
</dbReference>
<proteinExistence type="predicted"/>
<sequence>MAQGDLVLITGATGFVGAAVARAAQSAGYQVRVTARHGSSRRNLAALGAETVYLDLAEPESFAAALNGCRYLLHVAADYRLWVPDVAAMRQVNIDGTLALLRAAAVAGVERSVYTSSVAALGLTDDGSPADETTLIKPAHHVGAYKQSKYDAEQAVRALAQTQNIVIANPSTPVGPGDIKPTPTGQMVLDAARGKMPAYVDTGLNVVHVDDVATGHLLALEKGRQGEVYILGGEDLMLRDLLALVAQASGRKAPTIRLPVTPLMPLAWMMERVAERTGKTPLMTPDILRMAKKKMFFSAEKAETELGYAPRPAARAVEDALTWFRKEGMLA</sequence>
<feature type="domain" description="NAD-dependent epimerase/dehydratase" evidence="1">
    <location>
        <begin position="7"/>
        <end position="232"/>
    </location>
</feature>
<dbReference type="Gene3D" id="3.40.50.720">
    <property type="entry name" value="NAD(P)-binding Rossmann-like Domain"/>
    <property type="match status" value="1"/>
</dbReference>
<dbReference type="EMBL" id="BANC01000039">
    <property type="protein sequence ID" value="GAN80129.1"/>
    <property type="molecule type" value="Genomic_DNA"/>
</dbReference>